<dbReference type="InterPro" id="IPR001680">
    <property type="entry name" value="WD40_rpt"/>
</dbReference>
<dbReference type="GO" id="GO:0031932">
    <property type="term" value="C:TORC2 complex"/>
    <property type="evidence" value="ECO:0007669"/>
    <property type="project" value="InterPro"/>
</dbReference>
<dbReference type="GO" id="GO:0031931">
    <property type="term" value="C:TORC1 complex"/>
    <property type="evidence" value="ECO:0007669"/>
    <property type="project" value="InterPro"/>
</dbReference>
<evidence type="ECO:0000256" key="1">
    <source>
        <dbReference type="ARBA" id="ARBA00009890"/>
    </source>
</evidence>
<dbReference type="GO" id="GO:0032956">
    <property type="term" value="P:regulation of actin cytoskeleton organization"/>
    <property type="evidence" value="ECO:0007669"/>
    <property type="project" value="TreeGrafter"/>
</dbReference>
<gene>
    <name evidence="2" type="ORF">P8C59_004313</name>
</gene>
<dbReference type="SMART" id="SM00320">
    <property type="entry name" value="WD40"/>
    <property type="match status" value="3"/>
</dbReference>
<keyword evidence="3" id="KW-1185">Reference proteome</keyword>
<dbReference type="InterPro" id="IPR036322">
    <property type="entry name" value="WD40_repeat_dom_sf"/>
</dbReference>
<dbReference type="InterPro" id="IPR037588">
    <property type="entry name" value="MLST8"/>
</dbReference>
<dbReference type="Gene3D" id="2.130.10.10">
    <property type="entry name" value="YVTN repeat-like/Quinoprotein amine dehydrogenase"/>
    <property type="match status" value="1"/>
</dbReference>
<dbReference type="AlphaFoldDB" id="A0AAD9I352"/>
<evidence type="ECO:0000313" key="2">
    <source>
        <dbReference type="EMBL" id="KAK2069759.1"/>
    </source>
</evidence>
<reference evidence="2" key="1">
    <citation type="journal article" date="2023" name="Mol. Plant Microbe Interact.">
        <title>Elucidating the Obligate Nature and Biological Capacity of an Invasive Fungal Corn Pathogen.</title>
        <authorList>
            <person name="MacCready J.S."/>
            <person name="Roggenkamp E.M."/>
            <person name="Gdanetz K."/>
            <person name="Chilvers M.I."/>
        </authorList>
    </citation>
    <scope>NUCLEOTIDE SEQUENCE</scope>
    <source>
        <strain evidence="2">PM02</strain>
    </source>
</reference>
<dbReference type="PANTHER" id="PTHR19842">
    <property type="entry name" value="G BETA-LIKE PROTEIN GBL"/>
    <property type="match status" value="1"/>
</dbReference>
<dbReference type="InterPro" id="IPR015943">
    <property type="entry name" value="WD40/YVTN_repeat-like_dom_sf"/>
</dbReference>
<dbReference type="GO" id="GO:0031929">
    <property type="term" value="P:TOR signaling"/>
    <property type="evidence" value="ECO:0007669"/>
    <property type="project" value="InterPro"/>
</dbReference>
<comment type="similarity">
    <text evidence="1">Belongs to the WD repeat LST8 family.</text>
</comment>
<name>A0AAD9I352_9PEZI</name>
<proteinExistence type="inferred from homology"/>
<comment type="caution">
    <text evidence="2">The sequence shown here is derived from an EMBL/GenBank/DDBJ whole genome shotgun (WGS) entry which is preliminary data.</text>
</comment>
<protein>
    <submittedName>
        <fullName evidence="2">Uncharacterized protein</fullName>
    </submittedName>
</protein>
<dbReference type="SUPFAM" id="SSF50978">
    <property type="entry name" value="WD40 repeat-like"/>
    <property type="match status" value="1"/>
</dbReference>
<evidence type="ECO:0000313" key="3">
    <source>
        <dbReference type="Proteomes" id="UP001217918"/>
    </source>
</evidence>
<sequence>MAGHFNRAPAASSHPLDESAAALREDRVRSLLLARETYGRHYASMRYPLNFGTEFKKYREDEMELRTEWTNCAGDIATIVWVSDEAFLCGTTEHSDAHNQQYNKPGNLVLGSASKGTLQAYPDHRIVRPIVEKGENATHAMQESQDPWLYTSVVSSDYDATYDRAYTAGFDCVAKVWRVQKSGSSMELLGEWEHDGVVNFVSASKHSSGMVATAADVPTSAIRVYHHQDDADVSSNSKTRIRTQIRIFVPDASSKQAFTPVKTLDCTAVDINELTIMPNSAKSAYVTAGCTDGNVYVWDSALHQDDPIHVLRHDQPIEEYRGDREREDTGVKFTAWGSSLDRFYTVSYGMFSPDRTKLVIGDASGRVFLLTINEIEHVPSPAASTHGLADIVRDPDTGIERARRYLQAQQLVIHRDPTIGAVQGPRYAETGLFWREAHLNDDPSLPLLALYANAQQDELEEYSESKAFRVKALKPLSKDPAAVRKHRDQHVRNTARDLDAAILAELRASGEYVDVEYDLDYDTDAATVEDEQEP</sequence>
<organism evidence="2 3">
    <name type="scientific">Phyllachora maydis</name>
    <dbReference type="NCBI Taxonomy" id="1825666"/>
    <lineage>
        <taxon>Eukaryota</taxon>
        <taxon>Fungi</taxon>
        <taxon>Dikarya</taxon>
        <taxon>Ascomycota</taxon>
        <taxon>Pezizomycotina</taxon>
        <taxon>Sordariomycetes</taxon>
        <taxon>Sordariomycetidae</taxon>
        <taxon>Phyllachorales</taxon>
        <taxon>Phyllachoraceae</taxon>
        <taxon>Phyllachora</taxon>
    </lineage>
</organism>
<dbReference type="Proteomes" id="UP001217918">
    <property type="component" value="Unassembled WGS sequence"/>
</dbReference>
<accession>A0AAD9I352</accession>
<dbReference type="EMBL" id="JAQQPM010000003">
    <property type="protein sequence ID" value="KAK2069759.1"/>
    <property type="molecule type" value="Genomic_DNA"/>
</dbReference>
<dbReference type="PANTHER" id="PTHR19842:SF2">
    <property type="entry name" value="WD REPEAT PROTEIN (AFU_ORTHOLOGUE AFUA_5G04300)"/>
    <property type="match status" value="1"/>
</dbReference>